<keyword evidence="2" id="KW-1185">Reference proteome</keyword>
<sequence length="201" mass="22439">MSLKLSYNCHRFLTQPSSANVSTRALNQSLQPLHTLNLAHRFESSSWTIERKDAQGHRLKPLPFIGKNGLSFINGYRQSLFAKLSSLGIDENIAPSFVSKSLMSPVEQTNITLGCWFSLLAAKNNILSECHKFQYISQALNIELFLSSLMQSRCSNLEPMGMPSAADLHESPNTIQEKITTSIGRSFGSMEEFKKMVAHLS</sequence>
<name>A0A098VVC9_9MICR</name>
<gene>
    <name evidence="1" type="ORF">DI09_12p450</name>
</gene>
<evidence type="ECO:0000313" key="2">
    <source>
        <dbReference type="Proteomes" id="UP000029725"/>
    </source>
</evidence>
<dbReference type="HOGENOM" id="CLU_1360706_0_0_1"/>
<dbReference type="Proteomes" id="UP000029725">
    <property type="component" value="Unassembled WGS sequence"/>
</dbReference>
<evidence type="ECO:0000313" key="1">
    <source>
        <dbReference type="EMBL" id="KGG52877.1"/>
    </source>
</evidence>
<dbReference type="RefSeq" id="XP_013239304.1">
    <property type="nucleotide sequence ID" value="XM_013383850.1"/>
</dbReference>
<dbReference type="GeneID" id="25258276"/>
<protein>
    <submittedName>
        <fullName evidence="1">Uncharacterized protein</fullName>
    </submittedName>
</protein>
<accession>A0A098VVC9</accession>
<reference evidence="1 2" key="1">
    <citation type="submission" date="2014-04" db="EMBL/GenBank/DDBJ databases">
        <title>A new species of microsporidia sheds light on the evolution of extreme parasitism.</title>
        <authorList>
            <person name="Haag K.L."/>
            <person name="James T.Y."/>
            <person name="Larsson R."/>
            <person name="Schaer T.M."/>
            <person name="Refardt D."/>
            <person name="Pombert J.-F."/>
            <person name="Ebert D."/>
        </authorList>
    </citation>
    <scope>NUCLEOTIDE SEQUENCE [LARGE SCALE GENOMIC DNA]</scope>
    <source>
        <strain evidence="1 2">UGP3</strain>
        <tissue evidence="1">Spores</tissue>
    </source>
</reference>
<proteinExistence type="predicted"/>
<dbReference type="AlphaFoldDB" id="A0A098VVC9"/>
<dbReference type="VEuPathDB" id="MicrosporidiaDB:DI09_12p450"/>
<comment type="caution">
    <text evidence="1">The sequence shown here is derived from an EMBL/GenBank/DDBJ whole genome shotgun (WGS) entry which is preliminary data.</text>
</comment>
<organism evidence="1 2">
    <name type="scientific">Mitosporidium daphniae</name>
    <dbReference type="NCBI Taxonomy" id="1485682"/>
    <lineage>
        <taxon>Eukaryota</taxon>
        <taxon>Fungi</taxon>
        <taxon>Fungi incertae sedis</taxon>
        <taxon>Microsporidia</taxon>
        <taxon>Mitosporidium</taxon>
    </lineage>
</organism>
<dbReference type="EMBL" id="JMKJ01000033">
    <property type="protein sequence ID" value="KGG52877.1"/>
    <property type="molecule type" value="Genomic_DNA"/>
</dbReference>